<dbReference type="AlphaFoldDB" id="A0A3B0RI28"/>
<proteinExistence type="predicted"/>
<keyword evidence="1" id="KW-0175">Coiled coil</keyword>
<dbReference type="EMBL" id="UOED01000077">
    <property type="protein sequence ID" value="VAV92710.1"/>
    <property type="molecule type" value="Genomic_DNA"/>
</dbReference>
<organism evidence="2">
    <name type="scientific">hydrothermal vent metagenome</name>
    <dbReference type="NCBI Taxonomy" id="652676"/>
    <lineage>
        <taxon>unclassified sequences</taxon>
        <taxon>metagenomes</taxon>
        <taxon>ecological metagenomes</taxon>
    </lineage>
</organism>
<name>A0A3B0RI28_9ZZZZ</name>
<evidence type="ECO:0000256" key="1">
    <source>
        <dbReference type="SAM" id="Coils"/>
    </source>
</evidence>
<gene>
    <name evidence="2" type="ORF">MNBD_ALPHA02-2066</name>
</gene>
<sequence length="52" mass="6059">MKGNSEADQIKQRLHALDKERETLLARLDRIEIEKPSIEQLESSPVFLLQIK</sequence>
<protein>
    <submittedName>
        <fullName evidence="2">Uncharacterized protein</fullName>
    </submittedName>
</protein>
<reference evidence="2" key="1">
    <citation type="submission" date="2018-06" db="EMBL/GenBank/DDBJ databases">
        <authorList>
            <person name="Zhirakovskaya E."/>
        </authorList>
    </citation>
    <scope>NUCLEOTIDE SEQUENCE</scope>
</reference>
<evidence type="ECO:0000313" key="2">
    <source>
        <dbReference type="EMBL" id="VAV92710.1"/>
    </source>
</evidence>
<feature type="coiled-coil region" evidence="1">
    <location>
        <begin position="7"/>
        <end position="34"/>
    </location>
</feature>
<accession>A0A3B0RI28</accession>